<evidence type="ECO:0000256" key="3">
    <source>
        <dbReference type="ARBA" id="ARBA00022801"/>
    </source>
</evidence>
<dbReference type="InterPro" id="IPR001940">
    <property type="entry name" value="Peptidase_S1C"/>
</dbReference>
<gene>
    <name evidence="4" type="ORF">WJX74_005702</name>
</gene>
<dbReference type="GO" id="GO:0004252">
    <property type="term" value="F:serine-type endopeptidase activity"/>
    <property type="evidence" value="ECO:0007669"/>
    <property type="project" value="InterPro"/>
</dbReference>
<keyword evidence="2" id="KW-0645">Protease</keyword>
<dbReference type="PRINTS" id="PR00834">
    <property type="entry name" value="PROTEASES2C"/>
</dbReference>
<dbReference type="EMBL" id="JALJOS010000045">
    <property type="protein sequence ID" value="KAK9820683.1"/>
    <property type="molecule type" value="Genomic_DNA"/>
</dbReference>
<dbReference type="PANTHER" id="PTHR43343:SF6">
    <property type="entry name" value="PROTEASE DO-LIKE 5, CHLOROPLASTIC ISOFORM X1"/>
    <property type="match status" value="1"/>
</dbReference>
<dbReference type="InterPro" id="IPR051201">
    <property type="entry name" value="Chloro_Bact_Ser_Proteases"/>
</dbReference>
<dbReference type="GO" id="GO:0006508">
    <property type="term" value="P:proteolysis"/>
    <property type="evidence" value="ECO:0007669"/>
    <property type="project" value="UniProtKB-KW"/>
</dbReference>
<reference evidence="4 5" key="1">
    <citation type="journal article" date="2024" name="Nat. Commun.">
        <title>Phylogenomics reveals the evolutionary origins of lichenization in chlorophyte algae.</title>
        <authorList>
            <person name="Puginier C."/>
            <person name="Libourel C."/>
            <person name="Otte J."/>
            <person name="Skaloud P."/>
            <person name="Haon M."/>
            <person name="Grisel S."/>
            <person name="Petersen M."/>
            <person name="Berrin J.G."/>
            <person name="Delaux P.M."/>
            <person name="Dal Grande F."/>
            <person name="Keller J."/>
        </authorList>
    </citation>
    <scope>NUCLEOTIDE SEQUENCE [LARGE SCALE GENOMIC DNA]</scope>
    <source>
        <strain evidence="4 5">SAG 2145</strain>
    </source>
</reference>
<dbReference type="InterPro" id="IPR009003">
    <property type="entry name" value="Peptidase_S1_PA"/>
</dbReference>
<proteinExistence type="inferred from homology"/>
<dbReference type="InterPro" id="IPR043504">
    <property type="entry name" value="Peptidase_S1_PA_chymotrypsin"/>
</dbReference>
<sequence length="305" mass="32337">MVFCRTCVSADHASSSRLLRQPRVCSRRSICRAVGRQHQLTAVQAHLADCTLPSRRSCLQTLLPSLGLLLNSQVSLPAWAGLVDEDNADSVFQSAYPSVVSIVNSRRQGNADVEEGTGSGLVWDNHGHIVTNYHCIAQLAKDKFGTQETRVGLAGRADGRDGQDWPATIVGTDPNHDLAVLRIEAPAEALKPVQLGTSNDLKVGQSLYAIGFPYGLSRTLTAGVVSGLNRDIPNPAGTKTRGAIQTDAAISQGNSGGPLLDSAARVVGINTATFTRQGTGRSSGVNFAIPMDLVYQIVPQLMRGS</sequence>
<keyword evidence="3" id="KW-0378">Hydrolase</keyword>
<evidence type="ECO:0000256" key="1">
    <source>
        <dbReference type="ARBA" id="ARBA00010541"/>
    </source>
</evidence>
<dbReference type="Pfam" id="PF13365">
    <property type="entry name" value="Trypsin_2"/>
    <property type="match status" value="1"/>
</dbReference>
<dbReference type="Gene3D" id="2.40.10.10">
    <property type="entry name" value="Trypsin-like serine proteases"/>
    <property type="match status" value="2"/>
</dbReference>
<protein>
    <recommendedName>
        <fullName evidence="6">Serine protease</fullName>
    </recommendedName>
</protein>
<name>A0AAW1QH34_9CHLO</name>
<evidence type="ECO:0000313" key="4">
    <source>
        <dbReference type="EMBL" id="KAK9820683.1"/>
    </source>
</evidence>
<dbReference type="AlphaFoldDB" id="A0AAW1QH34"/>
<evidence type="ECO:0008006" key="6">
    <source>
        <dbReference type="Google" id="ProtNLM"/>
    </source>
</evidence>
<evidence type="ECO:0000256" key="2">
    <source>
        <dbReference type="ARBA" id="ARBA00022670"/>
    </source>
</evidence>
<evidence type="ECO:0000313" key="5">
    <source>
        <dbReference type="Proteomes" id="UP001438707"/>
    </source>
</evidence>
<comment type="similarity">
    <text evidence="1">Belongs to the peptidase S1C family.</text>
</comment>
<dbReference type="SUPFAM" id="SSF50494">
    <property type="entry name" value="Trypsin-like serine proteases"/>
    <property type="match status" value="1"/>
</dbReference>
<keyword evidence="5" id="KW-1185">Reference proteome</keyword>
<accession>A0AAW1QH34</accession>
<organism evidence="4 5">
    <name type="scientific">Apatococcus lobatus</name>
    <dbReference type="NCBI Taxonomy" id="904363"/>
    <lineage>
        <taxon>Eukaryota</taxon>
        <taxon>Viridiplantae</taxon>
        <taxon>Chlorophyta</taxon>
        <taxon>core chlorophytes</taxon>
        <taxon>Trebouxiophyceae</taxon>
        <taxon>Chlorellales</taxon>
        <taxon>Chlorellaceae</taxon>
        <taxon>Apatococcus</taxon>
    </lineage>
</organism>
<comment type="caution">
    <text evidence="4">The sequence shown here is derived from an EMBL/GenBank/DDBJ whole genome shotgun (WGS) entry which is preliminary data.</text>
</comment>
<dbReference type="PANTHER" id="PTHR43343">
    <property type="entry name" value="PEPTIDASE S12"/>
    <property type="match status" value="1"/>
</dbReference>
<dbReference type="Proteomes" id="UP001438707">
    <property type="component" value="Unassembled WGS sequence"/>
</dbReference>